<keyword evidence="2" id="KW-1185">Reference proteome</keyword>
<dbReference type="AlphaFoldDB" id="F2BDW2"/>
<dbReference type="Proteomes" id="UP000004105">
    <property type="component" value="Unassembled WGS sequence"/>
</dbReference>
<evidence type="ECO:0000313" key="2">
    <source>
        <dbReference type="Proteomes" id="UP000004105"/>
    </source>
</evidence>
<evidence type="ECO:0000313" key="1">
    <source>
        <dbReference type="EMBL" id="EGF10281.1"/>
    </source>
</evidence>
<accession>F2BDW2</accession>
<comment type="caution">
    <text evidence="1">The sequence shown here is derived from an EMBL/GenBank/DDBJ whole genome shotgun (WGS) entry which is preliminary data.</text>
</comment>
<gene>
    <name evidence="1" type="ORF">HMPREF9123_1918</name>
</gene>
<dbReference type="EMBL" id="AFAY01000042">
    <property type="protein sequence ID" value="EGF10281.1"/>
    <property type="molecule type" value="Genomic_DNA"/>
</dbReference>
<reference evidence="1 2" key="1">
    <citation type="submission" date="2011-02" db="EMBL/GenBank/DDBJ databases">
        <authorList>
            <person name="Muzny D."/>
            <person name="Qin X."/>
            <person name="Deng J."/>
            <person name="Jiang H."/>
            <person name="Liu Y."/>
            <person name="Qu J."/>
            <person name="Song X.-Z."/>
            <person name="Zhang L."/>
            <person name="Thornton R."/>
            <person name="Coyle M."/>
            <person name="Francisco L."/>
            <person name="Jackson L."/>
            <person name="Javaid M."/>
            <person name="Korchina V."/>
            <person name="Kovar C."/>
            <person name="Mata R."/>
            <person name="Mathew T."/>
            <person name="Ngo R."/>
            <person name="Nguyen L."/>
            <person name="Nguyen N."/>
            <person name="Okwuonu G."/>
            <person name="Ongeri F."/>
            <person name="Pham C."/>
            <person name="Simmons D."/>
            <person name="Wilczek-Boney K."/>
            <person name="Hale W."/>
            <person name="Jakkamsetti A."/>
            <person name="Pham P."/>
            <person name="Ruth R."/>
            <person name="San Lucas F."/>
            <person name="Warren J."/>
            <person name="Zhang J."/>
            <person name="Zhao Z."/>
            <person name="Zhou C."/>
            <person name="Zhu D."/>
            <person name="Lee S."/>
            <person name="Bess C."/>
            <person name="Blankenburg K."/>
            <person name="Forbes L."/>
            <person name="Fu Q."/>
            <person name="Gubbala S."/>
            <person name="Hirani K."/>
            <person name="Jayaseelan J.C."/>
            <person name="Lara F."/>
            <person name="Munidasa M."/>
            <person name="Palculict T."/>
            <person name="Patil S."/>
            <person name="Pu L.-L."/>
            <person name="Saada N."/>
            <person name="Tang L."/>
            <person name="Weissenberger G."/>
            <person name="Zhu Y."/>
            <person name="Hemphill L."/>
            <person name="Shang Y."/>
            <person name="Youmans B."/>
            <person name="Ayvaz T."/>
            <person name="Ross M."/>
            <person name="Santibanez J."/>
            <person name="Aqrawi P."/>
            <person name="Gross S."/>
            <person name="Joshi V."/>
            <person name="Fowler G."/>
            <person name="Nazareth L."/>
            <person name="Reid J."/>
            <person name="Worley K."/>
            <person name="Petrosino J."/>
            <person name="Highlander S."/>
            <person name="Gibbs R."/>
        </authorList>
    </citation>
    <scope>NUCLEOTIDE SEQUENCE [LARGE SCALE GENOMIC DNA]</scope>
    <source>
        <strain evidence="1 2">ATCC BAA-1200</strain>
    </source>
</reference>
<proteinExistence type="predicted"/>
<sequence length="42" mass="4665">MQDVPQGTHAVSELGKTKWRYFDTAQRGRPCLRGDDVSESAA</sequence>
<dbReference type="HOGENOM" id="CLU_3254476_0_0_4"/>
<organism evidence="1 2">
    <name type="scientific">Neisseria bacilliformis ATCC BAA-1200</name>
    <dbReference type="NCBI Taxonomy" id="888742"/>
    <lineage>
        <taxon>Bacteria</taxon>
        <taxon>Pseudomonadati</taxon>
        <taxon>Pseudomonadota</taxon>
        <taxon>Betaproteobacteria</taxon>
        <taxon>Neisseriales</taxon>
        <taxon>Neisseriaceae</taxon>
        <taxon>Neisseria</taxon>
    </lineage>
</organism>
<name>F2BDW2_9NEIS</name>
<protein>
    <submittedName>
        <fullName evidence="1">GTP-binding protein</fullName>
    </submittedName>
</protein>